<dbReference type="PANTHER" id="PTHR46039">
    <property type="entry name" value="SUCROSE-PHOSPHATE SYNTHASE 3-RELATED"/>
    <property type="match status" value="1"/>
</dbReference>
<feature type="compositionally biased region" description="Basic and acidic residues" evidence="7">
    <location>
        <begin position="85"/>
        <end position="104"/>
    </location>
</feature>
<evidence type="ECO:0000256" key="2">
    <source>
        <dbReference type="ARBA" id="ARBA00012536"/>
    </source>
</evidence>
<proteinExistence type="inferred from homology"/>
<protein>
    <recommendedName>
        <fullName evidence="2">sucrose-phosphate synthase</fullName>
        <ecNumber evidence="2">2.4.1.14</ecNumber>
    </recommendedName>
</protein>
<evidence type="ECO:0000313" key="10">
    <source>
        <dbReference type="EMBL" id="PRW59759.1"/>
    </source>
</evidence>
<evidence type="ECO:0000256" key="6">
    <source>
        <dbReference type="ARBA" id="ARBA00047471"/>
    </source>
</evidence>
<feature type="region of interest" description="Disordered" evidence="7">
    <location>
        <begin position="52"/>
        <end position="71"/>
    </location>
</feature>
<evidence type="ECO:0000256" key="4">
    <source>
        <dbReference type="ARBA" id="ARBA00022679"/>
    </source>
</evidence>
<evidence type="ECO:0000256" key="7">
    <source>
        <dbReference type="SAM" id="MobiDB-lite"/>
    </source>
</evidence>
<comment type="catalytic activity">
    <reaction evidence="6">
        <text>beta-D-fructose 6-phosphate + UDP-alpha-D-glucose = sucrose 6(F)-phosphate + UDP + H(+)</text>
        <dbReference type="Rhea" id="RHEA:22172"/>
        <dbReference type="ChEBI" id="CHEBI:15378"/>
        <dbReference type="ChEBI" id="CHEBI:57634"/>
        <dbReference type="ChEBI" id="CHEBI:57723"/>
        <dbReference type="ChEBI" id="CHEBI:58223"/>
        <dbReference type="ChEBI" id="CHEBI:58885"/>
        <dbReference type="EC" id="2.4.1.14"/>
    </reaction>
</comment>
<feature type="domain" description="Sucrose synthase first GT-B" evidence="9">
    <location>
        <begin position="194"/>
        <end position="446"/>
    </location>
</feature>
<feature type="compositionally biased region" description="Gly residues" evidence="7">
    <location>
        <begin position="542"/>
        <end position="552"/>
    </location>
</feature>
<evidence type="ECO:0000256" key="5">
    <source>
        <dbReference type="ARBA" id="ARBA00024883"/>
    </source>
</evidence>
<dbReference type="Gene3D" id="3.40.50.2000">
    <property type="entry name" value="Glycogen Phosphorylase B"/>
    <property type="match status" value="2"/>
</dbReference>
<dbReference type="SUPFAM" id="SSF53756">
    <property type="entry name" value="UDP-Glycosyltransferase/glycogen phosphorylase"/>
    <property type="match status" value="1"/>
</dbReference>
<feature type="region of interest" description="Disordered" evidence="7">
    <location>
        <begin position="78"/>
        <end position="148"/>
    </location>
</feature>
<dbReference type="EC" id="2.4.1.14" evidence="2"/>
<dbReference type="InterPro" id="IPR044161">
    <property type="entry name" value="SPS"/>
</dbReference>
<dbReference type="PANTHER" id="PTHR46039:SF5">
    <property type="entry name" value="SUCROSE-PHOSPHATE SYNTHASE 3-RELATED"/>
    <property type="match status" value="1"/>
</dbReference>
<evidence type="ECO:0000256" key="1">
    <source>
        <dbReference type="ARBA" id="ARBA00006530"/>
    </source>
</evidence>
<evidence type="ECO:0000256" key="3">
    <source>
        <dbReference type="ARBA" id="ARBA00022676"/>
    </source>
</evidence>
<organism evidence="10 11">
    <name type="scientific">Chlorella sorokiniana</name>
    <name type="common">Freshwater green alga</name>
    <dbReference type="NCBI Taxonomy" id="3076"/>
    <lineage>
        <taxon>Eukaryota</taxon>
        <taxon>Viridiplantae</taxon>
        <taxon>Chlorophyta</taxon>
        <taxon>core chlorophytes</taxon>
        <taxon>Trebouxiophyceae</taxon>
        <taxon>Chlorellales</taxon>
        <taxon>Chlorellaceae</taxon>
        <taxon>Chlorella clade</taxon>
        <taxon>Chlorella</taxon>
    </lineage>
</organism>
<keyword evidence="11" id="KW-1185">Reference proteome</keyword>
<evidence type="ECO:0000259" key="9">
    <source>
        <dbReference type="Pfam" id="PF00862"/>
    </source>
</evidence>
<feature type="region of interest" description="Disordered" evidence="7">
    <location>
        <begin position="476"/>
        <end position="565"/>
    </location>
</feature>
<accession>A0A2P6U0B4</accession>
<comment type="function">
    <text evidence="5">Plays a role in photosynthetic sucrose synthesis by catalyzing the rate-limiting step of sucrose biosynthesis from UDP-glucose and fructose- 6-phosphate. Involved in the regulation of carbon partitioning in the leaves of plants. May regulate the synthesis of sucrose and therefore play a major role as a limiting factor in the export of photoassimilates out of the leaf. Plays a role for sucrose availability that is essential for plant growth and fiber elongation.</text>
</comment>
<name>A0A2P6U0B4_CHLSO</name>
<evidence type="ECO:0000313" key="11">
    <source>
        <dbReference type="Proteomes" id="UP000239899"/>
    </source>
</evidence>
<dbReference type="InterPro" id="IPR000368">
    <property type="entry name" value="Sucrose_synth_GT-B1"/>
</dbReference>
<dbReference type="EMBL" id="LHPG02000003">
    <property type="protein sequence ID" value="PRW59759.1"/>
    <property type="molecule type" value="Genomic_DNA"/>
</dbReference>
<dbReference type="OrthoDB" id="512920at2759"/>
<dbReference type="STRING" id="3076.A0A2P6U0B4"/>
<dbReference type="Proteomes" id="UP000239899">
    <property type="component" value="Unassembled WGS sequence"/>
</dbReference>
<dbReference type="GO" id="GO:0046524">
    <property type="term" value="F:sucrose-phosphate synthase activity"/>
    <property type="evidence" value="ECO:0007669"/>
    <property type="project" value="UniProtKB-EC"/>
</dbReference>
<dbReference type="Pfam" id="PF00534">
    <property type="entry name" value="Glycos_transf_1"/>
    <property type="match status" value="1"/>
</dbReference>
<feature type="compositionally biased region" description="Low complexity" evidence="7">
    <location>
        <begin position="135"/>
        <end position="144"/>
    </location>
</feature>
<feature type="domain" description="Glycosyl transferase family 1" evidence="8">
    <location>
        <begin position="579"/>
        <end position="750"/>
    </location>
</feature>
<comment type="similarity">
    <text evidence="1">Belongs to the glycosyltransferase 1 family.</text>
</comment>
<sequence>MDEQALHSAWAKASSATRAGGEKDARLQYLSWRIWFMRRRHVLVKEQQAGAEEEAVMTPTSYSESEDEEVEEYMRAGYAAAKSPAEQERGLERERARERSRREASPFGKQPLAGVDTSPTRGALPPSPLGRGAEGRAAGEGAAPPAKPRQLQVKIGGAEVAPAADKLDTVFEDFGTPEHTPRAPPLEHRFDRLYVILISLHGLVRGEHMELGRDSDTGGQVKYVVELAKALALHPAVHRVELLTRLIKDPSVDASYGQEEECLVKGRGELGGAYIVRLPCGPTHQYVRKELLWPYVREFADRGIQHANAMLAAMAEAGRRCELYAVHGHYADAGEVAVLMSSSLDVHMVMTGHSLGRNKLEHLLASGAMTRSEIEEAYAISRRIEAEERCLDNAVMVFTSTRQEVDEQWGLYDGYSPQLSRVLRFHRSMGRHMPNMKVIPPGLDFSNLKVSMPEDPTLKEFEQARALQDMLERPQPLSPLAMGAGPGGVPSGASSPRPGPALRAEASEGAPASPAAGGGAADPATPSIPSAGAVSSGHQSPRGGGSSGGGGEVASRPPLKDLVLDPVAGPPIWREITRFLRNPGKPAVLAMSRPDPKKNLTTLVDAFGQHAMLRELANLVLVMGNRDNIDSMASGTQKVLTQVLKLVDAHDLYGSVAYPKHHTQKDISDIYLFAAATRGVFVNIALQEPFGLTVIEAAAHGVPTVATKNGGPVDIMATLHHGVVVDPTDPDAVAAALLGILTHPQTWDDMSGSGVKNIMAYSWPSHCKKYLDSIEAEKRSIKGTRKHERTLSGLLGKRPALPGLTETAKEEHDSLASGMGHGGSEPLSRYFSTPQPMVKGEVEFASSAVAGGPLGPGSQSVRKTVSGVSNDDLAILQSLEVSELARGGETPPLAAGRHRLVVLPLDSDYVLPQATAALSALLERLRSEGQRGSVGVGLLSMLGFESTCEHLEAAGIGRDELDFMVCNSGADVWLQWPGGRWDADEAYEGQIGFEWDRIVLHRMLTKIISQPQADNKARRLPRLKELLYNVQEQPAAGVHPRHICLELDPETQAILSAGMGPRSRSTPTAARSLAVVDRLRRRLRSKGLRASFNLQMVPREQDYLAVLHITPLRASRPLALRYLAQRVGRPLDSWVVLALSPETAGSEEGGDLVAGSYCSDTSDLLGGLQKVCVVTPEAAEGGAALPHSGSLARSGLGVALQPFLQEGTGRLAVAPSGQAPEAVLQLVQQEEAAQREEAKAEA</sequence>
<comment type="caution">
    <text evidence="10">The sequence shown here is derived from an EMBL/GenBank/DDBJ whole genome shotgun (WGS) entry which is preliminary data.</text>
</comment>
<keyword evidence="3" id="KW-0328">Glycosyltransferase</keyword>
<evidence type="ECO:0000259" key="8">
    <source>
        <dbReference type="Pfam" id="PF00534"/>
    </source>
</evidence>
<keyword evidence="4" id="KW-0808">Transferase</keyword>
<reference evidence="10 11" key="1">
    <citation type="journal article" date="2018" name="Plant J.">
        <title>Genome sequences of Chlorella sorokiniana UTEX 1602 and Micractinium conductrix SAG 241.80: implications to maltose excretion by a green alga.</title>
        <authorList>
            <person name="Arriola M.B."/>
            <person name="Velmurugan N."/>
            <person name="Zhang Y."/>
            <person name="Plunkett M.H."/>
            <person name="Hondzo H."/>
            <person name="Barney B.M."/>
        </authorList>
    </citation>
    <scope>NUCLEOTIDE SEQUENCE [LARGE SCALE GENOMIC DNA]</scope>
    <source>
        <strain evidence="11">UTEX 1602</strain>
    </source>
</reference>
<dbReference type="AlphaFoldDB" id="A0A2P6U0B4"/>
<dbReference type="InterPro" id="IPR001296">
    <property type="entry name" value="Glyco_trans_1"/>
</dbReference>
<dbReference type="Pfam" id="PF00862">
    <property type="entry name" value="GT-B_Sucrose_synth"/>
    <property type="match status" value="1"/>
</dbReference>
<gene>
    <name evidence="10" type="ORF">C2E21_1368</name>
</gene>